<organism evidence="4 5">
    <name type="scientific">Mycena sanguinolenta</name>
    <dbReference type="NCBI Taxonomy" id="230812"/>
    <lineage>
        <taxon>Eukaryota</taxon>
        <taxon>Fungi</taxon>
        <taxon>Dikarya</taxon>
        <taxon>Basidiomycota</taxon>
        <taxon>Agaricomycotina</taxon>
        <taxon>Agaricomycetes</taxon>
        <taxon>Agaricomycetidae</taxon>
        <taxon>Agaricales</taxon>
        <taxon>Marasmiineae</taxon>
        <taxon>Mycenaceae</taxon>
        <taxon>Mycena</taxon>
    </lineage>
</organism>
<evidence type="ECO:0000256" key="2">
    <source>
        <dbReference type="SAM" id="Phobius"/>
    </source>
</evidence>
<dbReference type="AlphaFoldDB" id="A0A8H7CK04"/>
<protein>
    <recommendedName>
        <fullName evidence="3">DUF6534 domain-containing protein</fullName>
    </recommendedName>
</protein>
<evidence type="ECO:0000313" key="5">
    <source>
        <dbReference type="Proteomes" id="UP000623467"/>
    </source>
</evidence>
<feature type="transmembrane region" description="Helical" evidence="2">
    <location>
        <begin position="246"/>
        <end position="268"/>
    </location>
</feature>
<feature type="transmembrane region" description="Helical" evidence="2">
    <location>
        <begin position="125"/>
        <end position="145"/>
    </location>
</feature>
<keyword evidence="2" id="KW-1133">Transmembrane helix</keyword>
<dbReference type="InterPro" id="IPR045339">
    <property type="entry name" value="DUF6534"/>
</dbReference>
<comment type="caution">
    <text evidence="4">The sequence shown here is derived from an EMBL/GenBank/DDBJ whole genome shotgun (WGS) entry which is preliminary data.</text>
</comment>
<name>A0A8H7CK04_9AGAR</name>
<feature type="transmembrane region" description="Helical" evidence="2">
    <location>
        <begin position="215"/>
        <end position="240"/>
    </location>
</feature>
<feature type="transmembrane region" description="Helical" evidence="2">
    <location>
        <begin position="82"/>
        <end position="105"/>
    </location>
</feature>
<sequence length="306" mass="34551">MSRDRPPRCICAHISVGPVTPSASTPKSRPHEFAATMASPLTFPFGMLLLTLFLQSILYGMGLLQVWLYFLWYQLDGWLNKILVTLVTLFETAGTILVFCATYAYLIDGFGDTENLTRWNLPMRLVLLTTYFTIFVAQVYVDYFLSIIQIQSKIFQLFCLLHHPTFQLQVEFNSELSRTKLFVIWQAVLALAANILITVGLCWCEWGMQSTNKVLNYLAITAVNRGMLTLISAALNLILFSVEPGTIYFLLWLILGGKLYMNSVLATLNTRGYKLAQITATNNRPTAAGQSQNRWSEFSPMNDAPL</sequence>
<dbReference type="Proteomes" id="UP000623467">
    <property type="component" value="Unassembled WGS sequence"/>
</dbReference>
<dbReference type="PANTHER" id="PTHR40465">
    <property type="entry name" value="CHROMOSOME 1, WHOLE GENOME SHOTGUN SEQUENCE"/>
    <property type="match status" value="1"/>
</dbReference>
<keyword evidence="2" id="KW-0812">Transmembrane</keyword>
<feature type="domain" description="DUF6534" evidence="3">
    <location>
        <begin position="191"/>
        <end position="272"/>
    </location>
</feature>
<keyword evidence="5" id="KW-1185">Reference proteome</keyword>
<feature type="region of interest" description="Disordered" evidence="1">
    <location>
        <begin position="284"/>
        <end position="306"/>
    </location>
</feature>
<feature type="transmembrane region" description="Helical" evidence="2">
    <location>
        <begin position="45"/>
        <end position="70"/>
    </location>
</feature>
<feature type="compositionally biased region" description="Polar residues" evidence="1">
    <location>
        <begin position="284"/>
        <end position="296"/>
    </location>
</feature>
<dbReference type="PANTHER" id="PTHR40465:SF1">
    <property type="entry name" value="DUF6534 DOMAIN-CONTAINING PROTEIN"/>
    <property type="match status" value="1"/>
</dbReference>
<evidence type="ECO:0000259" key="3">
    <source>
        <dbReference type="Pfam" id="PF20152"/>
    </source>
</evidence>
<feature type="transmembrane region" description="Helical" evidence="2">
    <location>
        <begin position="182"/>
        <end position="203"/>
    </location>
</feature>
<evidence type="ECO:0000256" key="1">
    <source>
        <dbReference type="SAM" id="MobiDB-lite"/>
    </source>
</evidence>
<dbReference type="EMBL" id="JACAZH010000032">
    <property type="protein sequence ID" value="KAF7338802.1"/>
    <property type="molecule type" value="Genomic_DNA"/>
</dbReference>
<accession>A0A8H7CK04</accession>
<dbReference type="OrthoDB" id="2689433at2759"/>
<reference evidence="4" key="1">
    <citation type="submission" date="2020-05" db="EMBL/GenBank/DDBJ databases">
        <title>Mycena genomes resolve the evolution of fungal bioluminescence.</title>
        <authorList>
            <person name="Tsai I.J."/>
        </authorList>
    </citation>
    <scope>NUCLEOTIDE SEQUENCE</scope>
    <source>
        <strain evidence="4">160909Yilan</strain>
    </source>
</reference>
<gene>
    <name evidence="4" type="ORF">MSAN_02202700</name>
</gene>
<proteinExistence type="predicted"/>
<dbReference type="Pfam" id="PF20152">
    <property type="entry name" value="DUF6534"/>
    <property type="match status" value="1"/>
</dbReference>
<keyword evidence="2" id="KW-0472">Membrane</keyword>
<evidence type="ECO:0000313" key="4">
    <source>
        <dbReference type="EMBL" id="KAF7338802.1"/>
    </source>
</evidence>